<keyword evidence="9" id="KW-0418">Kinase</keyword>
<evidence type="ECO:0000259" key="14">
    <source>
        <dbReference type="Pfam" id="PF01326"/>
    </source>
</evidence>
<keyword evidence="10" id="KW-0067">ATP-binding</keyword>
<evidence type="ECO:0000256" key="5">
    <source>
        <dbReference type="ARBA" id="ARBA00011996"/>
    </source>
</evidence>
<reference evidence="15" key="1">
    <citation type="submission" date="2018-05" db="EMBL/GenBank/DDBJ databases">
        <authorList>
            <person name="Lanie J.A."/>
            <person name="Ng W.-L."/>
            <person name="Kazmierczak K.M."/>
            <person name="Andrzejewski T.M."/>
            <person name="Davidsen T.M."/>
            <person name="Wayne K.J."/>
            <person name="Tettelin H."/>
            <person name="Glass J.I."/>
            <person name="Rusch D."/>
            <person name="Podicherti R."/>
            <person name="Tsui H.-C.T."/>
            <person name="Winkler M.E."/>
        </authorList>
    </citation>
    <scope>NUCLEOTIDE SEQUENCE</scope>
</reference>
<dbReference type="InterPro" id="IPR006319">
    <property type="entry name" value="PEP_synth"/>
</dbReference>
<keyword evidence="11" id="KW-0460">Magnesium</keyword>
<evidence type="ECO:0000256" key="7">
    <source>
        <dbReference type="ARBA" id="ARBA00022723"/>
    </source>
</evidence>
<dbReference type="Pfam" id="PF01326">
    <property type="entry name" value="PPDK_N"/>
    <property type="match status" value="1"/>
</dbReference>
<feature type="non-terminal residue" evidence="15">
    <location>
        <position position="1"/>
    </location>
</feature>
<dbReference type="GO" id="GO:0005524">
    <property type="term" value="F:ATP binding"/>
    <property type="evidence" value="ECO:0007669"/>
    <property type="project" value="UniProtKB-KW"/>
</dbReference>
<dbReference type="GO" id="GO:0006094">
    <property type="term" value="P:gluconeogenesis"/>
    <property type="evidence" value="ECO:0007669"/>
    <property type="project" value="UniProtKB-UniPathway"/>
</dbReference>
<dbReference type="SUPFAM" id="SSF56059">
    <property type="entry name" value="Glutathione synthetase ATP-binding domain-like"/>
    <property type="match status" value="1"/>
</dbReference>
<dbReference type="Gene3D" id="3.30.1490.20">
    <property type="entry name" value="ATP-grasp fold, A domain"/>
    <property type="match status" value="1"/>
</dbReference>
<evidence type="ECO:0000256" key="12">
    <source>
        <dbReference type="ARBA" id="ARBA00033470"/>
    </source>
</evidence>
<evidence type="ECO:0000256" key="10">
    <source>
        <dbReference type="ARBA" id="ARBA00022840"/>
    </source>
</evidence>
<evidence type="ECO:0000256" key="4">
    <source>
        <dbReference type="ARBA" id="ARBA00007837"/>
    </source>
</evidence>
<evidence type="ECO:0000256" key="2">
    <source>
        <dbReference type="ARBA" id="ARBA00002988"/>
    </source>
</evidence>
<name>A0A382FV58_9ZZZZ</name>
<dbReference type="UniPathway" id="UPA00138"/>
<dbReference type="GO" id="GO:0008986">
    <property type="term" value="F:pyruvate, water dikinase activity"/>
    <property type="evidence" value="ECO:0007669"/>
    <property type="project" value="UniProtKB-EC"/>
</dbReference>
<dbReference type="InterPro" id="IPR002192">
    <property type="entry name" value="PPDK_AMP/ATP-bd"/>
</dbReference>
<dbReference type="EMBL" id="UINC01051852">
    <property type="protein sequence ID" value="SVB66492.1"/>
    <property type="molecule type" value="Genomic_DNA"/>
</dbReference>
<evidence type="ECO:0000256" key="1">
    <source>
        <dbReference type="ARBA" id="ARBA00001946"/>
    </source>
</evidence>
<dbReference type="GO" id="GO:0046872">
    <property type="term" value="F:metal ion binding"/>
    <property type="evidence" value="ECO:0007669"/>
    <property type="project" value="UniProtKB-KW"/>
</dbReference>
<comment type="similarity">
    <text evidence="4">Belongs to the PEP-utilizing enzyme family.</text>
</comment>
<feature type="domain" description="Pyruvate phosphate dikinase AMP/ATP-binding" evidence="14">
    <location>
        <begin position="17"/>
        <end position="127"/>
    </location>
</feature>
<gene>
    <name evidence="15" type="ORF">METZ01_LOCUS219346</name>
</gene>
<comment type="cofactor">
    <cofactor evidence="1">
        <name>Mg(2+)</name>
        <dbReference type="ChEBI" id="CHEBI:18420"/>
    </cofactor>
</comment>
<keyword evidence="6" id="KW-0808">Transferase</keyword>
<dbReference type="EC" id="2.7.9.2" evidence="5"/>
<keyword evidence="7" id="KW-0479">Metal-binding</keyword>
<evidence type="ECO:0000256" key="6">
    <source>
        <dbReference type="ARBA" id="ARBA00022679"/>
    </source>
</evidence>
<keyword evidence="8" id="KW-0547">Nucleotide-binding</keyword>
<comment type="function">
    <text evidence="2">Catalyzes the phosphorylation of pyruvate to phosphoenolpyruvate.</text>
</comment>
<evidence type="ECO:0000256" key="9">
    <source>
        <dbReference type="ARBA" id="ARBA00022777"/>
    </source>
</evidence>
<protein>
    <recommendedName>
        <fullName evidence="5">pyruvate, water dikinase</fullName>
        <ecNumber evidence="5">2.7.9.2</ecNumber>
    </recommendedName>
    <alternativeName>
        <fullName evidence="12">Pyruvate, water dikinase</fullName>
    </alternativeName>
</protein>
<sequence length="127" mass="13678">VKEQVIPLDTLRIDDVDRVGGKNASLGEMIGQLFSVGIQVPLGFATTAAAYRDFLSANNLHDRIKTILDSIDIDDVTALAKAGATIRGWLLETPLPRVLEQEIRDAYRALGESSEIAVAVRSSATAE</sequence>
<feature type="non-terminal residue" evidence="15">
    <location>
        <position position="127"/>
    </location>
</feature>
<comment type="pathway">
    <text evidence="3">Carbohydrate biosynthesis; gluconeogenesis.</text>
</comment>
<evidence type="ECO:0000313" key="15">
    <source>
        <dbReference type="EMBL" id="SVB66492.1"/>
    </source>
</evidence>
<organism evidence="15">
    <name type="scientific">marine metagenome</name>
    <dbReference type="NCBI Taxonomy" id="408172"/>
    <lineage>
        <taxon>unclassified sequences</taxon>
        <taxon>metagenomes</taxon>
        <taxon>ecological metagenomes</taxon>
    </lineage>
</organism>
<accession>A0A382FV58</accession>
<evidence type="ECO:0000256" key="8">
    <source>
        <dbReference type="ARBA" id="ARBA00022741"/>
    </source>
</evidence>
<dbReference type="PANTHER" id="PTHR43030">
    <property type="entry name" value="PHOSPHOENOLPYRUVATE SYNTHASE"/>
    <property type="match status" value="1"/>
</dbReference>
<comment type="catalytic activity">
    <reaction evidence="13">
        <text>pyruvate + ATP + H2O = phosphoenolpyruvate + AMP + phosphate + 2 H(+)</text>
        <dbReference type="Rhea" id="RHEA:11364"/>
        <dbReference type="ChEBI" id="CHEBI:15361"/>
        <dbReference type="ChEBI" id="CHEBI:15377"/>
        <dbReference type="ChEBI" id="CHEBI:15378"/>
        <dbReference type="ChEBI" id="CHEBI:30616"/>
        <dbReference type="ChEBI" id="CHEBI:43474"/>
        <dbReference type="ChEBI" id="CHEBI:58702"/>
        <dbReference type="ChEBI" id="CHEBI:456215"/>
        <dbReference type="EC" id="2.7.9.2"/>
    </reaction>
</comment>
<dbReference type="AlphaFoldDB" id="A0A382FV58"/>
<evidence type="ECO:0000256" key="11">
    <source>
        <dbReference type="ARBA" id="ARBA00022842"/>
    </source>
</evidence>
<evidence type="ECO:0000256" key="3">
    <source>
        <dbReference type="ARBA" id="ARBA00004742"/>
    </source>
</evidence>
<evidence type="ECO:0000256" key="13">
    <source>
        <dbReference type="ARBA" id="ARBA00047700"/>
    </source>
</evidence>
<proteinExistence type="inferred from homology"/>
<dbReference type="PANTHER" id="PTHR43030:SF1">
    <property type="entry name" value="PHOSPHOENOLPYRUVATE SYNTHASE"/>
    <property type="match status" value="1"/>
</dbReference>
<dbReference type="InterPro" id="IPR013815">
    <property type="entry name" value="ATP_grasp_subdomain_1"/>
</dbReference>